<dbReference type="CDD" id="cd14687">
    <property type="entry name" value="bZIP_ATF2"/>
    <property type="match status" value="1"/>
</dbReference>
<dbReference type="PRINTS" id="PR00043">
    <property type="entry name" value="LEUZIPPRJUN"/>
</dbReference>
<comment type="caution">
    <text evidence="6">The sequence shown here is derived from an EMBL/GenBank/DDBJ whole genome shotgun (WGS) entry which is preliminary data.</text>
</comment>
<keyword evidence="2" id="KW-0805">Transcription regulation</keyword>
<dbReference type="GO" id="GO:0000978">
    <property type="term" value="F:RNA polymerase II cis-regulatory region sequence-specific DNA binding"/>
    <property type="evidence" value="ECO:0007669"/>
    <property type="project" value="TreeGrafter"/>
</dbReference>
<evidence type="ECO:0000313" key="6">
    <source>
        <dbReference type="EMBL" id="KAK0625458.1"/>
    </source>
</evidence>
<evidence type="ECO:0000259" key="5">
    <source>
        <dbReference type="PROSITE" id="PS50217"/>
    </source>
</evidence>
<dbReference type="EMBL" id="JAULSR010000003">
    <property type="protein sequence ID" value="KAK0625458.1"/>
    <property type="molecule type" value="Genomic_DNA"/>
</dbReference>
<proteinExistence type="inferred from homology"/>
<keyword evidence="4" id="KW-0804">Transcription</keyword>
<name>A0AA39X1D2_9PEZI</name>
<dbReference type="AlphaFoldDB" id="A0AA39X1D2"/>
<dbReference type="PROSITE" id="PS50217">
    <property type="entry name" value="BZIP"/>
    <property type="match status" value="1"/>
</dbReference>
<dbReference type="PANTHER" id="PTHR11462">
    <property type="entry name" value="JUN TRANSCRIPTION FACTOR-RELATED"/>
    <property type="match status" value="1"/>
</dbReference>
<evidence type="ECO:0000256" key="2">
    <source>
        <dbReference type="ARBA" id="ARBA00023015"/>
    </source>
</evidence>
<evidence type="ECO:0000256" key="1">
    <source>
        <dbReference type="ARBA" id="ARBA00006882"/>
    </source>
</evidence>
<dbReference type="SUPFAM" id="SSF57959">
    <property type="entry name" value="Leucine zipper domain"/>
    <property type="match status" value="1"/>
</dbReference>
<dbReference type="InterPro" id="IPR050946">
    <property type="entry name" value="AP-1_TF_bZIP"/>
</dbReference>
<evidence type="ECO:0000256" key="4">
    <source>
        <dbReference type="ARBA" id="ARBA00023163"/>
    </source>
</evidence>
<evidence type="ECO:0000256" key="3">
    <source>
        <dbReference type="ARBA" id="ARBA00023125"/>
    </source>
</evidence>
<dbReference type="PROSITE" id="PS00036">
    <property type="entry name" value="BZIP_BASIC"/>
    <property type="match status" value="1"/>
</dbReference>
<dbReference type="Proteomes" id="UP001174934">
    <property type="component" value="Unassembled WGS sequence"/>
</dbReference>
<gene>
    <name evidence="6" type="ORF">B0T17DRAFT_508446</name>
</gene>
<dbReference type="GO" id="GO:0005667">
    <property type="term" value="C:transcription regulator complex"/>
    <property type="evidence" value="ECO:0007669"/>
    <property type="project" value="TreeGrafter"/>
</dbReference>
<dbReference type="GO" id="GO:0000981">
    <property type="term" value="F:DNA-binding transcription factor activity, RNA polymerase II-specific"/>
    <property type="evidence" value="ECO:0007669"/>
    <property type="project" value="TreeGrafter"/>
</dbReference>
<feature type="domain" description="BZIP" evidence="5">
    <location>
        <begin position="306"/>
        <end position="362"/>
    </location>
</feature>
<dbReference type="InterPro" id="IPR004827">
    <property type="entry name" value="bZIP"/>
</dbReference>
<keyword evidence="3" id="KW-0238">DNA-binding</keyword>
<sequence length="400" mass="43749">MNGHYFDHADLTSAFDFDALSAPTFTGPYSHAQTHRCLDPNGLCYTNSVQPEYLCRPPGDSYPASYNQIQSGHQTPCISPNDSALHISCDLIQHQSMVGGSYPEPASWNPIAHEAIATACDGHQGFLDPDSNRISPWLDPFLDFLVDAEAPLIPRQMNYQVKGQKYSQQYCPPENEFQGTQGAQGPGNNEMPYTANPTDRPYAQPVLADVSEAFEQCAPQQSQYPTPTTRSQATRKPEFVITIPEGIYSNAYVSKCDGTGECELDGALSFSTPALSTGTSATCSPPLPKTPIALTAVVEGSSLDSRSRNRLAADKCRAKTKANLSKLEDKDRIISETREALMETVENLKGEIFDLKERVFRHHGCGCDMMQEYLNKSAQRIVNNAAMKAAKAGISDYAEA</sequence>
<comment type="similarity">
    <text evidence="1">Belongs to the bZIP family. Jun subfamily.</text>
</comment>
<accession>A0AA39X1D2</accession>
<organism evidence="6 7">
    <name type="scientific">Bombardia bombarda</name>
    <dbReference type="NCBI Taxonomy" id="252184"/>
    <lineage>
        <taxon>Eukaryota</taxon>
        <taxon>Fungi</taxon>
        <taxon>Dikarya</taxon>
        <taxon>Ascomycota</taxon>
        <taxon>Pezizomycotina</taxon>
        <taxon>Sordariomycetes</taxon>
        <taxon>Sordariomycetidae</taxon>
        <taxon>Sordariales</taxon>
        <taxon>Lasiosphaeriaceae</taxon>
        <taxon>Bombardia</taxon>
    </lineage>
</organism>
<evidence type="ECO:0000313" key="7">
    <source>
        <dbReference type="Proteomes" id="UP001174934"/>
    </source>
</evidence>
<dbReference type="InterPro" id="IPR002112">
    <property type="entry name" value="Leuzip_Jun"/>
</dbReference>
<protein>
    <recommendedName>
        <fullName evidence="5">BZIP domain-containing protein</fullName>
    </recommendedName>
</protein>
<dbReference type="Pfam" id="PF00170">
    <property type="entry name" value="bZIP_1"/>
    <property type="match status" value="1"/>
</dbReference>
<keyword evidence="7" id="KW-1185">Reference proteome</keyword>
<dbReference type="PANTHER" id="PTHR11462:SF35">
    <property type="entry name" value="TRANSCRIPTION FACTOR JRA"/>
    <property type="match status" value="1"/>
</dbReference>
<dbReference type="Gene3D" id="1.20.5.170">
    <property type="match status" value="1"/>
</dbReference>
<dbReference type="InterPro" id="IPR046347">
    <property type="entry name" value="bZIP_sf"/>
</dbReference>
<reference evidence="6" key="1">
    <citation type="submission" date="2023-06" db="EMBL/GenBank/DDBJ databases">
        <title>Genome-scale phylogeny and comparative genomics of the fungal order Sordariales.</title>
        <authorList>
            <consortium name="Lawrence Berkeley National Laboratory"/>
            <person name="Hensen N."/>
            <person name="Bonometti L."/>
            <person name="Westerberg I."/>
            <person name="Brannstrom I.O."/>
            <person name="Guillou S."/>
            <person name="Cros-Aarteil S."/>
            <person name="Calhoun S."/>
            <person name="Haridas S."/>
            <person name="Kuo A."/>
            <person name="Mondo S."/>
            <person name="Pangilinan J."/>
            <person name="Riley R."/>
            <person name="LaButti K."/>
            <person name="Andreopoulos B."/>
            <person name="Lipzen A."/>
            <person name="Chen C."/>
            <person name="Yanf M."/>
            <person name="Daum C."/>
            <person name="Ng V."/>
            <person name="Clum A."/>
            <person name="Steindorff A."/>
            <person name="Ohm R."/>
            <person name="Martin F."/>
            <person name="Silar P."/>
            <person name="Natvig D."/>
            <person name="Lalanne C."/>
            <person name="Gautier V."/>
            <person name="Ament-velasquez S.L."/>
            <person name="Kruys A."/>
            <person name="Hutchinson M.I."/>
            <person name="Powell A.J."/>
            <person name="Barry K."/>
            <person name="Miller A.N."/>
            <person name="Grigoriev I.V."/>
            <person name="Debuchy R."/>
            <person name="Gladieux P."/>
            <person name="Thoren M.H."/>
            <person name="Johannesson H."/>
        </authorList>
    </citation>
    <scope>NUCLEOTIDE SEQUENCE</scope>
    <source>
        <strain evidence="6">SMH3391-2</strain>
    </source>
</reference>